<reference evidence="2" key="1">
    <citation type="submission" date="2024-07" db="EMBL/GenBank/DDBJ databases">
        <authorList>
            <person name="Li X.-J."/>
            <person name="Wang X."/>
        </authorList>
    </citation>
    <scope>NUCLEOTIDE SEQUENCE</scope>
    <source>
        <strain evidence="2">HSP-334</strain>
    </source>
</reference>
<accession>A0AB39VHD3</accession>
<feature type="signal peptide" evidence="1">
    <location>
        <begin position="1"/>
        <end position="18"/>
    </location>
</feature>
<dbReference type="EMBL" id="CP165644">
    <property type="protein sequence ID" value="XDU66328.1"/>
    <property type="molecule type" value="Genomic_DNA"/>
</dbReference>
<evidence type="ECO:0000256" key="1">
    <source>
        <dbReference type="SAM" id="SignalP"/>
    </source>
</evidence>
<organism evidence="2">
    <name type="scientific">Leptotrichia rugosa</name>
    <dbReference type="NCBI Taxonomy" id="3239302"/>
    <lineage>
        <taxon>Bacteria</taxon>
        <taxon>Fusobacteriati</taxon>
        <taxon>Fusobacteriota</taxon>
        <taxon>Fusobacteriia</taxon>
        <taxon>Fusobacteriales</taxon>
        <taxon>Leptotrichiaceae</taxon>
        <taxon>Leptotrichia</taxon>
    </lineage>
</organism>
<dbReference type="RefSeq" id="WP_369710695.1">
    <property type="nucleotide sequence ID" value="NZ_CP165644.1"/>
</dbReference>
<dbReference type="AlphaFoldDB" id="A0AB39VHD3"/>
<sequence>MKKLLGLLAFMLATVSFAQTDQDIVKNAYFDQDFRVKYNDQYGDKANHIGNGGFKKKNIKGVKSRTEVGTTLGLNDEAGLNASLLYKHEVFGEFENGKRNHFLQASDLVDGNLSKDIKWGDLDTTTKLGVRHWTNKEGKRHTKTNGESNEIYFGPTFGMNVLGQNIKTTLEAVYFGQRQSGNQDNRYYRNGNDGARNGWGANLSLGTDGKLLDNNFGTISYDVTLDHFLRDASGKNNKSNVRLDYTVGVAYDTPSFAGFYAFVRPENEWSKHTATDGYENEFTVWTGFGYKKEFDTSVGTITVNPSVRYSPVNKLTDKGEYWNNGSEKKTTVENNELRAGVKVSLDVK</sequence>
<feature type="chain" id="PRO_5044246837" evidence="1">
    <location>
        <begin position="19"/>
        <end position="348"/>
    </location>
</feature>
<protein>
    <submittedName>
        <fullName evidence="2">Succinate dehydrogenase/fumarate reductase iron-sulfur subunit</fullName>
    </submittedName>
</protein>
<name>A0AB39VHD3_9FUSO</name>
<evidence type="ECO:0000313" key="2">
    <source>
        <dbReference type="EMBL" id="XDU66328.1"/>
    </source>
</evidence>
<proteinExistence type="predicted"/>
<dbReference type="KEGG" id="lrug:AB8B22_07860"/>
<keyword evidence="1" id="KW-0732">Signal</keyword>
<gene>
    <name evidence="2" type="ORF">AB8B22_07860</name>
</gene>